<dbReference type="PROSITE" id="PS50975">
    <property type="entry name" value="ATP_GRASP"/>
    <property type="match status" value="1"/>
</dbReference>
<proteinExistence type="predicted"/>
<dbReference type="Gene3D" id="3.30.470.20">
    <property type="entry name" value="ATP-grasp fold, B domain"/>
    <property type="match status" value="1"/>
</dbReference>
<dbReference type="Proteomes" id="UP000050398">
    <property type="component" value="Unassembled WGS sequence"/>
</dbReference>
<comment type="caution">
    <text evidence="6">The sequence shown here is derived from an EMBL/GenBank/DDBJ whole genome shotgun (WGS) entry which is preliminary data.</text>
</comment>
<dbReference type="EMBL" id="LIXZ01000034">
    <property type="protein sequence ID" value="KPL57655.1"/>
    <property type="molecule type" value="Genomic_DNA"/>
</dbReference>
<dbReference type="Pfam" id="PF13535">
    <property type="entry name" value="ATP-grasp_4"/>
    <property type="match status" value="1"/>
</dbReference>
<name>A0A0P6WC61_9BACI</name>
<evidence type="ECO:0000256" key="3">
    <source>
        <dbReference type="ARBA" id="ARBA00022840"/>
    </source>
</evidence>
<dbReference type="SUPFAM" id="SSF56059">
    <property type="entry name" value="Glutathione synthetase ATP-binding domain-like"/>
    <property type="match status" value="1"/>
</dbReference>
<keyword evidence="3 4" id="KW-0067">ATP-binding</keyword>
<dbReference type="PANTHER" id="PTHR43585:SF2">
    <property type="entry name" value="ATP-GRASP ENZYME FSQD"/>
    <property type="match status" value="1"/>
</dbReference>
<keyword evidence="1" id="KW-0436">Ligase</keyword>
<accession>A0A0P6WC61</accession>
<dbReference type="InterPro" id="IPR013815">
    <property type="entry name" value="ATP_grasp_subdomain_1"/>
</dbReference>
<dbReference type="OrthoDB" id="9803907at2"/>
<organism evidence="6 7">
    <name type="scientific">Rossellomorea vietnamensis</name>
    <dbReference type="NCBI Taxonomy" id="218284"/>
    <lineage>
        <taxon>Bacteria</taxon>
        <taxon>Bacillati</taxon>
        <taxon>Bacillota</taxon>
        <taxon>Bacilli</taxon>
        <taxon>Bacillales</taxon>
        <taxon>Bacillaceae</taxon>
        <taxon>Rossellomorea</taxon>
    </lineage>
</organism>
<evidence type="ECO:0000256" key="1">
    <source>
        <dbReference type="ARBA" id="ARBA00022598"/>
    </source>
</evidence>
<dbReference type="GO" id="GO:0016874">
    <property type="term" value="F:ligase activity"/>
    <property type="evidence" value="ECO:0007669"/>
    <property type="project" value="UniProtKB-KW"/>
</dbReference>
<dbReference type="Gene3D" id="3.30.1490.20">
    <property type="entry name" value="ATP-grasp fold, A domain"/>
    <property type="match status" value="1"/>
</dbReference>
<dbReference type="RefSeq" id="WP_060675028.1">
    <property type="nucleotide sequence ID" value="NZ_LIXZ01000034.1"/>
</dbReference>
<evidence type="ECO:0000259" key="5">
    <source>
        <dbReference type="PROSITE" id="PS50975"/>
    </source>
</evidence>
<dbReference type="InterPro" id="IPR052032">
    <property type="entry name" value="ATP-dep_AA_Ligase"/>
</dbReference>
<keyword evidence="2 4" id="KW-0547">Nucleotide-binding</keyword>
<gene>
    <name evidence="6" type="ORF">AM506_21070</name>
</gene>
<evidence type="ECO:0000313" key="7">
    <source>
        <dbReference type="Proteomes" id="UP000050398"/>
    </source>
</evidence>
<dbReference type="AlphaFoldDB" id="A0A0P6WC61"/>
<dbReference type="GO" id="GO:0005524">
    <property type="term" value="F:ATP binding"/>
    <property type="evidence" value="ECO:0007669"/>
    <property type="project" value="UniProtKB-UniRule"/>
</dbReference>
<evidence type="ECO:0000313" key="6">
    <source>
        <dbReference type="EMBL" id="KPL57655.1"/>
    </source>
</evidence>
<dbReference type="PANTHER" id="PTHR43585">
    <property type="entry name" value="FUMIPYRROLE BIOSYNTHESIS PROTEIN C"/>
    <property type="match status" value="1"/>
</dbReference>
<protein>
    <recommendedName>
        <fullName evidence="5">ATP-grasp domain-containing protein</fullName>
    </recommendedName>
</protein>
<feature type="domain" description="ATP-grasp" evidence="5">
    <location>
        <begin position="111"/>
        <end position="303"/>
    </location>
</feature>
<dbReference type="Gene3D" id="3.40.50.20">
    <property type="match status" value="1"/>
</dbReference>
<evidence type="ECO:0000256" key="4">
    <source>
        <dbReference type="PROSITE-ProRule" id="PRU00409"/>
    </source>
</evidence>
<sequence length="406" mass="46270">MRVVVINQFSPQRVDYLKAMEDQNPEVILLTRNKHEEKFKKIFPKTIGFENFEDNDYVYSYINDLHTENPIDRIVATHEFDLVKAGQIRDFLSIPGQNSESAIAFRDKYVMKELLKNVIKTPKFKKVNNVVDLLNFKQINGYPFVLKPVDGAGSVGVKVIKDNLDFETILKKGIKENSMAESFIEGEMYHVDGLFTDGKLLLSCPSIYINGCLAFQEEKYVASIMLEKENSLFERLNDTVLKVLSNLPTPEHAIAFHAEFFHTPENEIIICEIASRVGGGMIPESIEKCLGIDILSESIRAQCGIKINPIPSKEKLGGWVIIPPKRGRLISFNRNIPFNWVVDSYIKEDNIGKEFEGSNSSVDSIASFVIEGENHTQILKRIDTLFKWVEENSIWEIDREKITTAN</sequence>
<dbReference type="InterPro" id="IPR011761">
    <property type="entry name" value="ATP-grasp"/>
</dbReference>
<dbReference type="GO" id="GO:0046872">
    <property type="term" value="F:metal ion binding"/>
    <property type="evidence" value="ECO:0007669"/>
    <property type="project" value="InterPro"/>
</dbReference>
<reference evidence="6 7" key="1">
    <citation type="submission" date="2015-08" db="EMBL/GenBank/DDBJ databases">
        <title>Draft Genome Sequence of Bacillus vietnamensis UCD-SED5.</title>
        <authorList>
            <person name="Lee R.D."/>
            <person name="Jospin G."/>
            <person name="Lang J.M."/>
            <person name="Coil D.A."/>
            <person name="Eisen J.A."/>
        </authorList>
    </citation>
    <scope>NUCLEOTIDE SEQUENCE [LARGE SCALE GENOMIC DNA]</scope>
    <source>
        <strain evidence="6 7">UCD-SED5</strain>
    </source>
</reference>
<dbReference type="PATRIC" id="fig|218284.4.peg.3021"/>
<evidence type="ECO:0000256" key="2">
    <source>
        <dbReference type="ARBA" id="ARBA00022741"/>
    </source>
</evidence>